<sequence>MKTMNVNIQEIHTEVFTEEDQFGVWVNPHSITIDIPHDDYDPFSMISEISFNDF</sequence>
<protein>
    <submittedName>
        <fullName evidence="1">Uncharacterized protein</fullName>
    </submittedName>
</protein>
<name>A0A220NTP5_9CAUD</name>
<accession>A0A220NTP5</accession>
<evidence type="ECO:0000313" key="1">
    <source>
        <dbReference type="EMBL" id="ASJ80303.1"/>
    </source>
</evidence>
<gene>
    <name evidence="1" type="ORF">ECD7_00211</name>
</gene>
<organism evidence="1 2">
    <name type="scientific">Escherichia phage ECD7</name>
    <dbReference type="NCBI Taxonomy" id="1981499"/>
    <lineage>
        <taxon>Viruses</taxon>
        <taxon>Duplodnaviria</taxon>
        <taxon>Heunggongvirae</taxon>
        <taxon>Uroviricota</taxon>
        <taxon>Caudoviricetes</taxon>
        <taxon>Pantevenvirales</taxon>
        <taxon>Straboviridae</taxon>
        <taxon>Krischvirus</taxon>
        <taxon>Krischvirus ecd7</taxon>
    </lineage>
</organism>
<proteinExistence type="predicted"/>
<evidence type="ECO:0000313" key="2">
    <source>
        <dbReference type="Proteomes" id="UP000223392"/>
    </source>
</evidence>
<reference evidence="1 2" key="1">
    <citation type="journal article" date="2015" name="Bacteriophage">
        <title>A small-scale experiment of using phage-based probiotic dietary supplement for prevention of E. coli traveler's diarrhea.</title>
        <authorList>
            <person name="Aleshkin A.V."/>
            <person name="Rubalskii E.O."/>
            <person name="Volozhantsev N.V."/>
            <person name="Verevkin V.V."/>
            <person name="Svetoch E.A."/>
            <person name="Kiseleva I.A."/>
            <person name="Bochkareva S.S."/>
            <person name="Borisova O.Y."/>
            <person name="Popova A.V."/>
            <person name="Bogun A.G."/>
            <person name="Afanas'ev S.S."/>
        </authorList>
    </citation>
    <scope>NUCLEOTIDE SEQUENCE [LARGE SCALE GENOMIC DNA]</scope>
</reference>
<dbReference type="EMBL" id="KY683735">
    <property type="protein sequence ID" value="ASJ80303.1"/>
    <property type="molecule type" value="Genomic_DNA"/>
</dbReference>
<dbReference type="Proteomes" id="UP000223392">
    <property type="component" value="Segment"/>
</dbReference>
<keyword evidence="2" id="KW-1185">Reference proteome</keyword>